<name>A0A9W8DUI6_9FUNG</name>
<dbReference type="OrthoDB" id="2195113at2759"/>
<dbReference type="PANTHER" id="PTHR31027:SF2">
    <property type="entry name" value="LEBERCILIN DOMAIN-CONTAINING PROTEIN"/>
    <property type="match status" value="1"/>
</dbReference>
<feature type="coiled-coil region" evidence="1">
    <location>
        <begin position="446"/>
        <end position="473"/>
    </location>
</feature>
<reference evidence="3" key="1">
    <citation type="submission" date="2022-07" db="EMBL/GenBank/DDBJ databases">
        <title>Phylogenomic reconstructions and comparative analyses of Kickxellomycotina fungi.</title>
        <authorList>
            <person name="Reynolds N.K."/>
            <person name="Stajich J.E."/>
            <person name="Barry K."/>
            <person name="Grigoriev I.V."/>
            <person name="Crous P."/>
            <person name="Smith M.E."/>
        </authorList>
    </citation>
    <scope>NUCLEOTIDE SEQUENCE</scope>
    <source>
        <strain evidence="3">NBRC 100468</strain>
    </source>
</reference>
<dbReference type="EMBL" id="JANBPU010000030">
    <property type="protein sequence ID" value="KAJ1919261.1"/>
    <property type="molecule type" value="Genomic_DNA"/>
</dbReference>
<comment type="caution">
    <text evidence="3">The sequence shown here is derived from an EMBL/GenBank/DDBJ whole genome shotgun (WGS) entry which is preliminary data.</text>
</comment>
<feature type="region of interest" description="Disordered" evidence="2">
    <location>
        <begin position="1"/>
        <end position="45"/>
    </location>
</feature>
<evidence type="ECO:0000256" key="2">
    <source>
        <dbReference type="SAM" id="MobiDB-lite"/>
    </source>
</evidence>
<feature type="compositionally biased region" description="Low complexity" evidence="2">
    <location>
        <begin position="336"/>
        <end position="353"/>
    </location>
</feature>
<evidence type="ECO:0000256" key="1">
    <source>
        <dbReference type="SAM" id="Coils"/>
    </source>
</evidence>
<keyword evidence="1" id="KW-0175">Coiled coil</keyword>
<keyword evidence="4" id="KW-1185">Reference proteome</keyword>
<dbReference type="GO" id="GO:1990904">
    <property type="term" value="C:ribonucleoprotein complex"/>
    <property type="evidence" value="ECO:0007669"/>
    <property type="project" value="TreeGrafter"/>
</dbReference>
<sequence>MAMTASAADSPVAATTPIPATTENSSVSNIAAKRPKRPDQEAHQAALKEIEAQISKLTKEQNALREKLSKTDGKGGPQEKRRKEIISRLSEIRKERGKSTKEQDKVLDQEGTLKNSLQRKINDLKANQKRIPYKSVADIDSKLKQNEDKIQSGALSILDEKRLIDENVKLRRSRKLVSEFDSQQKSIESDKSKLDELQSKLHNPALDALNDEHDKLEKELEKIKGSMDDKWKQRSLLLDERTRIQNALDEAWEKKRKFLDDFRKNNNEFFKWQQEDRKRRQLEEKRKRIEEQKQMLMNHAKEQREVAEVPAFSAEINVCDILLQYLHQNAPTATPSSTGSKSTIGNNNNNGKSPNLANIEVPEGMVLAKSNDPNDGMYFPPTATKKKNQRKKQRGDGKGWNPKKIPLSIIERFFEIKVTPPSQESDIEKTIEDINDRKKYYLDNQKSVTEMNKKKADEVIAKLEKQLESVTITE</sequence>
<proteinExistence type="predicted"/>
<protein>
    <submittedName>
        <fullName evidence="3">Multicopy suppressor of BFA (Brefeldin A)</fullName>
    </submittedName>
</protein>
<evidence type="ECO:0000313" key="3">
    <source>
        <dbReference type="EMBL" id="KAJ1919261.1"/>
    </source>
</evidence>
<feature type="coiled-coil region" evidence="1">
    <location>
        <begin position="272"/>
        <end position="306"/>
    </location>
</feature>
<accession>A0A9W8DUI6</accession>
<dbReference type="PANTHER" id="PTHR31027">
    <property type="entry name" value="NUCLEAR SEGREGATION PROTEIN BFR1"/>
    <property type="match status" value="1"/>
</dbReference>
<feature type="compositionally biased region" description="Basic and acidic residues" evidence="2">
    <location>
        <begin position="61"/>
        <end position="108"/>
    </location>
</feature>
<dbReference type="GO" id="GO:0008298">
    <property type="term" value="P:intracellular mRNA localization"/>
    <property type="evidence" value="ECO:0007669"/>
    <property type="project" value="TreeGrafter"/>
</dbReference>
<dbReference type="Proteomes" id="UP001150538">
    <property type="component" value="Unassembled WGS sequence"/>
</dbReference>
<dbReference type="GO" id="GO:0003729">
    <property type="term" value="F:mRNA binding"/>
    <property type="evidence" value="ECO:0007669"/>
    <property type="project" value="TreeGrafter"/>
</dbReference>
<dbReference type="GO" id="GO:0042175">
    <property type="term" value="C:nuclear outer membrane-endoplasmic reticulum membrane network"/>
    <property type="evidence" value="ECO:0007669"/>
    <property type="project" value="TreeGrafter"/>
</dbReference>
<feature type="region of interest" description="Disordered" evidence="2">
    <location>
        <begin position="331"/>
        <end position="401"/>
    </location>
</feature>
<organism evidence="3 4">
    <name type="scientific">Mycoemilia scoparia</name>
    <dbReference type="NCBI Taxonomy" id="417184"/>
    <lineage>
        <taxon>Eukaryota</taxon>
        <taxon>Fungi</taxon>
        <taxon>Fungi incertae sedis</taxon>
        <taxon>Zoopagomycota</taxon>
        <taxon>Kickxellomycotina</taxon>
        <taxon>Kickxellomycetes</taxon>
        <taxon>Kickxellales</taxon>
        <taxon>Kickxellaceae</taxon>
        <taxon>Mycoemilia</taxon>
    </lineage>
</organism>
<feature type="compositionally biased region" description="Basic residues" evidence="2">
    <location>
        <begin position="384"/>
        <end position="393"/>
    </location>
</feature>
<gene>
    <name evidence="3" type="primary">BFR1</name>
    <name evidence="3" type="ORF">H4219_002113</name>
</gene>
<evidence type="ECO:0000313" key="4">
    <source>
        <dbReference type="Proteomes" id="UP001150538"/>
    </source>
</evidence>
<feature type="region of interest" description="Disordered" evidence="2">
    <location>
        <begin position="61"/>
        <end position="111"/>
    </location>
</feature>
<dbReference type="GO" id="GO:0005783">
    <property type="term" value="C:endoplasmic reticulum"/>
    <property type="evidence" value="ECO:0007669"/>
    <property type="project" value="TreeGrafter"/>
</dbReference>
<dbReference type="InterPro" id="IPR039604">
    <property type="entry name" value="Bfr1"/>
</dbReference>
<feature type="compositionally biased region" description="Low complexity" evidence="2">
    <location>
        <begin position="11"/>
        <end position="22"/>
    </location>
</feature>
<dbReference type="AlphaFoldDB" id="A0A9W8DUI6"/>